<keyword evidence="2" id="KW-0732">Signal</keyword>
<evidence type="ECO:0000313" key="3">
    <source>
        <dbReference type="EMBL" id="ABO31377.1"/>
    </source>
</evidence>
<dbReference type="EMBL" id="EF453648">
    <property type="protein sequence ID" value="ABO31377.1"/>
    <property type="molecule type" value="mRNA"/>
</dbReference>
<sequence>MTPSAPLPFTVILLLAPTQSHYYVPQIISRAPLQKFGLSPLQCPSNGRTLPPNSTIRPYRPFQTPPYWNTSASPYPHTYDRNTPSPTPLLSLPLPPAKDT</sequence>
<proteinExistence type="evidence at transcript level"/>
<evidence type="ECO:0008006" key="4">
    <source>
        <dbReference type="Google" id="ProtNLM"/>
    </source>
</evidence>
<accession>A4GXC2</accession>
<feature type="non-terminal residue" evidence="3">
    <location>
        <position position="100"/>
    </location>
</feature>
<dbReference type="GO" id="GO:0090379">
    <property type="term" value="P:secondary cell wall biogenesis involved in seed trichome differentiation"/>
    <property type="evidence" value="ECO:0000270"/>
    <property type="project" value="AgBase"/>
</dbReference>
<protein>
    <recommendedName>
        <fullName evidence="4">Extensin-like</fullName>
    </recommendedName>
</protein>
<evidence type="ECO:0000256" key="2">
    <source>
        <dbReference type="SAM" id="SignalP"/>
    </source>
</evidence>
<reference evidence="3" key="1">
    <citation type="submission" date="2007-02" db="EMBL/GenBank/DDBJ databases">
        <title>Identification of differentially expressed genes in developing cotton fiber (Gossypium hirsutum L).</title>
        <authorList>
            <person name="Iqbal S."/>
            <person name="Bashir A."/>
            <person name="Ahmed M."/>
        </authorList>
    </citation>
    <scope>NUCLEOTIDE SEQUENCE</scope>
    <source>
        <tissue evidence="3">Fiber</tissue>
    </source>
</reference>
<feature type="chain" id="PRO_5002668662" description="Extensin-like" evidence="2">
    <location>
        <begin position="21"/>
        <end position="100"/>
    </location>
</feature>
<feature type="compositionally biased region" description="Polar residues" evidence="1">
    <location>
        <begin position="44"/>
        <end position="56"/>
    </location>
</feature>
<name>A4GXC2_GOSHI</name>
<organism evidence="3">
    <name type="scientific">Gossypium hirsutum</name>
    <name type="common">Upland cotton</name>
    <name type="synonym">Gossypium mexicanum</name>
    <dbReference type="NCBI Taxonomy" id="3635"/>
    <lineage>
        <taxon>Eukaryota</taxon>
        <taxon>Viridiplantae</taxon>
        <taxon>Streptophyta</taxon>
        <taxon>Embryophyta</taxon>
        <taxon>Tracheophyta</taxon>
        <taxon>Spermatophyta</taxon>
        <taxon>Magnoliopsida</taxon>
        <taxon>eudicotyledons</taxon>
        <taxon>Gunneridae</taxon>
        <taxon>Pentapetalae</taxon>
        <taxon>rosids</taxon>
        <taxon>malvids</taxon>
        <taxon>Malvales</taxon>
        <taxon>Malvaceae</taxon>
        <taxon>Malvoideae</taxon>
        <taxon>Gossypium</taxon>
    </lineage>
</organism>
<feature type="signal peptide" evidence="2">
    <location>
        <begin position="1"/>
        <end position="20"/>
    </location>
</feature>
<evidence type="ECO:0000256" key="1">
    <source>
        <dbReference type="SAM" id="MobiDB-lite"/>
    </source>
</evidence>
<feature type="region of interest" description="Disordered" evidence="1">
    <location>
        <begin position="44"/>
        <end position="100"/>
    </location>
</feature>
<dbReference type="AlphaFoldDB" id="A4GXC2"/>